<dbReference type="InterPro" id="IPR017871">
    <property type="entry name" value="ABC_transporter-like_CS"/>
</dbReference>
<protein>
    <submittedName>
        <fullName evidence="5">Peptide ABC transporter ATPase</fullName>
    </submittedName>
</protein>
<keyword evidence="2" id="KW-0547">Nucleotide-binding</keyword>
<dbReference type="PANTHER" id="PTHR43776">
    <property type="entry name" value="TRANSPORT ATP-BINDING PROTEIN"/>
    <property type="match status" value="1"/>
</dbReference>
<dbReference type="CDD" id="cd03257">
    <property type="entry name" value="ABC_NikE_OppD_transporters"/>
    <property type="match status" value="1"/>
</dbReference>
<organism evidence="5 6">
    <name type="scientific">Candidatus Acidianus copahuensis</name>
    <dbReference type="NCBI Taxonomy" id="1160895"/>
    <lineage>
        <taxon>Archaea</taxon>
        <taxon>Thermoproteota</taxon>
        <taxon>Thermoprotei</taxon>
        <taxon>Sulfolobales</taxon>
        <taxon>Sulfolobaceae</taxon>
        <taxon>Acidianus</taxon>
    </lineage>
</organism>
<dbReference type="AlphaFoldDB" id="A0A031LN95"/>
<dbReference type="Gene3D" id="3.40.50.300">
    <property type="entry name" value="P-loop containing nucleotide triphosphate hydrolases"/>
    <property type="match status" value="1"/>
</dbReference>
<evidence type="ECO:0000259" key="4">
    <source>
        <dbReference type="PROSITE" id="PS50893"/>
    </source>
</evidence>
<dbReference type="NCBIfam" id="TIGR01727">
    <property type="entry name" value="oligo_HPY"/>
    <property type="match status" value="1"/>
</dbReference>
<dbReference type="GO" id="GO:0055085">
    <property type="term" value="P:transmembrane transport"/>
    <property type="evidence" value="ECO:0007669"/>
    <property type="project" value="UniProtKB-ARBA"/>
</dbReference>
<dbReference type="GO" id="GO:0005524">
    <property type="term" value="F:ATP binding"/>
    <property type="evidence" value="ECO:0007669"/>
    <property type="project" value="UniProtKB-KW"/>
</dbReference>
<gene>
    <name evidence="5" type="ORF">CM19_07845</name>
</gene>
<dbReference type="RefSeq" id="WP_048099879.1">
    <property type="nucleotide sequence ID" value="NZ_JFZT01000044.1"/>
</dbReference>
<dbReference type="SUPFAM" id="SSF52540">
    <property type="entry name" value="P-loop containing nucleoside triphosphate hydrolases"/>
    <property type="match status" value="1"/>
</dbReference>
<dbReference type="STRING" id="1160895.CM19_07845"/>
<dbReference type="PANTHER" id="PTHR43776:SF8">
    <property type="entry name" value="ABC TRANSPORTER, ATP-BINDING PROTEIN"/>
    <property type="match status" value="1"/>
</dbReference>
<dbReference type="GO" id="GO:0016887">
    <property type="term" value="F:ATP hydrolysis activity"/>
    <property type="evidence" value="ECO:0007669"/>
    <property type="project" value="InterPro"/>
</dbReference>
<feature type="domain" description="ABC transporter" evidence="4">
    <location>
        <begin position="2"/>
        <end position="245"/>
    </location>
</feature>
<dbReference type="InterPro" id="IPR050319">
    <property type="entry name" value="ABC_transp_ATP-bind"/>
</dbReference>
<dbReference type="Pfam" id="PF08352">
    <property type="entry name" value="oligo_HPY"/>
    <property type="match status" value="1"/>
</dbReference>
<evidence type="ECO:0000313" key="6">
    <source>
        <dbReference type="Proteomes" id="UP000024332"/>
    </source>
</evidence>
<name>A0A031LN95_9CREN</name>
<comment type="caution">
    <text evidence="5">The sequence shown here is derived from an EMBL/GenBank/DDBJ whole genome shotgun (WGS) entry which is preliminary data.</text>
</comment>
<dbReference type="InterPro" id="IPR003439">
    <property type="entry name" value="ABC_transporter-like_ATP-bd"/>
</dbReference>
<keyword evidence="3" id="KW-0067">ATP-binding</keyword>
<proteinExistence type="predicted"/>
<reference evidence="5 6" key="1">
    <citation type="submission" date="2014-03" db="EMBL/GenBank/DDBJ databases">
        <title>Draft genome sequence of the novel thermoacidophilic archaea Acidianus copahuensis ALE1 strain, isolated from Copahue volcanic area in Neuquen Argentina.</title>
        <authorList>
            <person name="Urbieta M.S."/>
            <person name="Rascovan N."/>
            <person name="Castro C."/>
            <person name="Revale S."/>
            <person name="Giaveno M.A."/>
            <person name="Vazquez M.P."/>
            <person name="Donati E.R."/>
        </authorList>
    </citation>
    <scope>NUCLEOTIDE SEQUENCE [LARGE SCALE GENOMIC DNA]</scope>
    <source>
        <strain evidence="5 6">ALE1</strain>
    </source>
</reference>
<dbReference type="GO" id="GO:0015833">
    <property type="term" value="P:peptide transport"/>
    <property type="evidence" value="ECO:0007669"/>
    <property type="project" value="InterPro"/>
</dbReference>
<dbReference type="Proteomes" id="UP000024332">
    <property type="component" value="Unassembled WGS sequence"/>
</dbReference>
<dbReference type="Pfam" id="PF00005">
    <property type="entry name" value="ABC_tran"/>
    <property type="match status" value="1"/>
</dbReference>
<dbReference type="InterPro" id="IPR013563">
    <property type="entry name" value="Oligopep_ABC_C"/>
</dbReference>
<evidence type="ECO:0000256" key="3">
    <source>
        <dbReference type="ARBA" id="ARBA00022840"/>
    </source>
</evidence>
<dbReference type="InterPro" id="IPR027417">
    <property type="entry name" value="P-loop_NTPase"/>
</dbReference>
<dbReference type="EMBL" id="JFZT01000044">
    <property type="protein sequence ID" value="EZQ04880.1"/>
    <property type="molecule type" value="Genomic_DNA"/>
</dbReference>
<keyword evidence="1" id="KW-0813">Transport</keyword>
<dbReference type="PROSITE" id="PS50893">
    <property type="entry name" value="ABC_TRANSPORTER_2"/>
    <property type="match status" value="1"/>
</dbReference>
<evidence type="ECO:0000256" key="2">
    <source>
        <dbReference type="ARBA" id="ARBA00022741"/>
    </source>
</evidence>
<evidence type="ECO:0000313" key="5">
    <source>
        <dbReference type="EMBL" id="EZQ04880.1"/>
    </source>
</evidence>
<dbReference type="InterPro" id="IPR003593">
    <property type="entry name" value="AAA+_ATPase"/>
</dbReference>
<dbReference type="PROSITE" id="PS00211">
    <property type="entry name" value="ABC_TRANSPORTER_1"/>
    <property type="match status" value="1"/>
</dbReference>
<dbReference type="OrthoDB" id="18209at2157"/>
<sequence length="307" mass="34203">MIEAEKISVEFKSGDRKINAVKEANITIGDGESIGLAGESGSGKTTLGKSLLALVKPKEGKVLWNGKNVFKIKGKDLKNFRRENQIIYQDPFDSIDIRMRIYDVISEGLTVQGFSKQEQREIIYSALKSVGLNPPEAYSNAFPTQLSGGQLQRVAIARSIVLNPKFIVADEPVSMLDVSIRSGILQIFQDMKEKGTSSLIISHDISTLAYVVDKIYIMYLGHVVEYGTTQQIIEKPLHPYTQALISAIPIPEPNHETEIKLVETNEPVPPKGCPLYPRCPFRKNVCLDNEPKMTEVEPGHYVSCHLY</sequence>
<keyword evidence="6" id="KW-1185">Reference proteome</keyword>
<dbReference type="SMART" id="SM00382">
    <property type="entry name" value="AAA"/>
    <property type="match status" value="1"/>
</dbReference>
<evidence type="ECO:0000256" key="1">
    <source>
        <dbReference type="ARBA" id="ARBA00022448"/>
    </source>
</evidence>
<accession>A0A031LN95</accession>